<dbReference type="Gene3D" id="1.10.530.10">
    <property type="match status" value="1"/>
</dbReference>
<keyword evidence="4" id="KW-1185">Reference proteome</keyword>
<protein>
    <submittedName>
        <fullName evidence="3">Lytic transglycosylase domain-containing protein</fullName>
    </submittedName>
</protein>
<accession>A0A3D8I4E1</accession>
<evidence type="ECO:0000313" key="4">
    <source>
        <dbReference type="Proteomes" id="UP000256599"/>
    </source>
</evidence>
<dbReference type="EMBL" id="NXLR01000013">
    <property type="protein sequence ID" value="RDU59401.1"/>
    <property type="molecule type" value="Genomic_DNA"/>
</dbReference>
<dbReference type="PANTHER" id="PTHR37423">
    <property type="entry name" value="SOLUBLE LYTIC MUREIN TRANSGLYCOSYLASE-RELATED"/>
    <property type="match status" value="1"/>
</dbReference>
<organism evidence="3 4">
    <name type="scientific">Helicobacter marmotae</name>
    <dbReference type="NCBI Taxonomy" id="152490"/>
    <lineage>
        <taxon>Bacteria</taxon>
        <taxon>Pseudomonadati</taxon>
        <taxon>Campylobacterota</taxon>
        <taxon>Epsilonproteobacteria</taxon>
        <taxon>Campylobacterales</taxon>
        <taxon>Helicobacteraceae</taxon>
        <taxon>Helicobacter</taxon>
    </lineage>
</organism>
<dbReference type="SUPFAM" id="SSF53955">
    <property type="entry name" value="Lysozyme-like"/>
    <property type="match status" value="1"/>
</dbReference>
<dbReference type="InterPro" id="IPR008258">
    <property type="entry name" value="Transglycosylase_SLT_dom_1"/>
</dbReference>
<evidence type="ECO:0000259" key="2">
    <source>
        <dbReference type="Pfam" id="PF01464"/>
    </source>
</evidence>
<dbReference type="PANTHER" id="PTHR37423:SF2">
    <property type="entry name" value="MEMBRANE-BOUND LYTIC MUREIN TRANSGLYCOSYLASE C"/>
    <property type="match status" value="1"/>
</dbReference>
<name>A0A3D8I4E1_9HELI</name>
<comment type="similarity">
    <text evidence="1">Belongs to the transglycosylase Slt family.</text>
</comment>
<dbReference type="CDD" id="cd13401">
    <property type="entry name" value="Slt70-like"/>
    <property type="match status" value="1"/>
</dbReference>
<gene>
    <name evidence="3" type="ORF">CQA63_07000</name>
</gene>
<reference evidence="3 4" key="1">
    <citation type="submission" date="2018-04" db="EMBL/GenBank/DDBJ databases">
        <title>Novel Campyloabacter and Helicobacter Species and Strains.</title>
        <authorList>
            <person name="Mannion A.J."/>
            <person name="Shen Z."/>
            <person name="Fox J.G."/>
        </authorList>
    </citation>
    <scope>NUCLEOTIDE SEQUENCE [LARGE SCALE GENOMIC DNA]</scope>
    <source>
        <strain evidence="3 4">MIT 98-6070</strain>
    </source>
</reference>
<evidence type="ECO:0000256" key="1">
    <source>
        <dbReference type="ARBA" id="ARBA00007734"/>
    </source>
</evidence>
<proteinExistence type="inferred from homology"/>
<dbReference type="AlphaFoldDB" id="A0A3D8I4E1"/>
<feature type="domain" description="Transglycosylase SLT" evidence="2">
    <location>
        <begin position="381"/>
        <end position="487"/>
    </location>
</feature>
<sequence length="544" mass="63098">MRVWILSSIALGMVYAHTHITLDFLESKPRGLARDFYIWQFLSDERTSLQEAIKAYDMIFRKTPKLDNLLSIKGKSAELPRDLYCQSLSFDKLITQDKACIKVGLNLAHIPSMPKKNKDLLLQIFNDKADVEFAKRIEILGSHQILTGMLKSDAQTFASLYEVLRASNRLHIINQGIKPQALKRLADENNKAFNAMLERIIVSMDKSYDKFKKSLIGANITGADSYTLFMLGLNELLHNQHKSALTYFKHAYNKAQTPMQKNRTLLWQYFLSRDRAFLEALAQSTNVDIYTIYANQKLNVPPSYQVVTTLGKLSSRKPKFDIKDPFQWQLLKEHLAQIKNRQDLEELARHFAYKDTSPHLVYVLNQLTHFSIHYFITPFSEKISWKNNDEKAFTYAIAKQESTLLPALVSTSYALGMMQIMPFNVQPFAKSLKRDNISLEDMFDPVIALEFGTFYLNDLSREFKHKLFVSYAYNGGPGFLRRTLKSKTLFIKNRNYEPWLSMELIPYKESRDYGLRVLANYIVYQESFGNHIQLESYLKETLIN</sequence>
<evidence type="ECO:0000313" key="3">
    <source>
        <dbReference type="EMBL" id="RDU59401.1"/>
    </source>
</evidence>
<comment type="caution">
    <text evidence="3">The sequence shown here is derived from an EMBL/GenBank/DDBJ whole genome shotgun (WGS) entry which is preliminary data.</text>
</comment>
<dbReference type="Proteomes" id="UP000256599">
    <property type="component" value="Unassembled WGS sequence"/>
</dbReference>
<dbReference type="OrthoDB" id="5525175at2"/>
<dbReference type="InterPro" id="IPR023346">
    <property type="entry name" value="Lysozyme-like_dom_sf"/>
</dbReference>
<dbReference type="Pfam" id="PF01464">
    <property type="entry name" value="SLT"/>
    <property type="match status" value="1"/>
</dbReference>